<dbReference type="GO" id="GO:0046982">
    <property type="term" value="F:protein heterodimerization activity"/>
    <property type="evidence" value="ECO:0007669"/>
    <property type="project" value="InterPro"/>
</dbReference>
<evidence type="ECO:0000256" key="5">
    <source>
        <dbReference type="ARBA" id="ARBA00023242"/>
    </source>
</evidence>
<evidence type="ECO:0000256" key="2">
    <source>
        <dbReference type="ARBA" id="ARBA00007530"/>
    </source>
</evidence>
<evidence type="ECO:0000256" key="1">
    <source>
        <dbReference type="ARBA" id="ARBA00004123"/>
    </source>
</evidence>
<feature type="domain" description="Transcription initiation factor TFIID subunit 12" evidence="7">
    <location>
        <begin position="26"/>
        <end position="91"/>
    </location>
</feature>
<keyword evidence="3" id="KW-0805">Transcription regulation</keyword>
<keyword evidence="9" id="KW-1185">Reference proteome</keyword>
<dbReference type="InterPro" id="IPR009072">
    <property type="entry name" value="Histone-fold"/>
</dbReference>
<comment type="caution">
    <text evidence="8">The sequence shown here is derived from an EMBL/GenBank/DDBJ whole genome shotgun (WGS) entry which is preliminary data.</text>
</comment>
<evidence type="ECO:0000313" key="8">
    <source>
        <dbReference type="EMBL" id="KAJ3047249.1"/>
    </source>
</evidence>
<dbReference type="GO" id="GO:0005669">
    <property type="term" value="C:transcription factor TFIID complex"/>
    <property type="evidence" value="ECO:0007669"/>
    <property type="project" value="InterPro"/>
</dbReference>
<dbReference type="SUPFAM" id="SSF47113">
    <property type="entry name" value="Histone-fold"/>
    <property type="match status" value="1"/>
</dbReference>
<protein>
    <submittedName>
        <fullName evidence="8">Transcription initiation factor TFIID subunit 12</fullName>
    </submittedName>
</protein>
<dbReference type="Gene3D" id="1.10.20.10">
    <property type="entry name" value="Histone, subunit A"/>
    <property type="match status" value="1"/>
</dbReference>
<name>A0AAD5S7S4_9FUNG</name>
<proteinExistence type="inferred from homology"/>
<dbReference type="GO" id="GO:0051123">
    <property type="term" value="P:RNA polymerase II preinitiation complex assembly"/>
    <property type="evidence" value="ECO:0007669"/>
    <property type="project" value="TreeGrafter"/>
</dbReference>
<evidence type="ECO:0000259" key="7">
    <source>
        <dbReference type="Pfam" id="PF03847"/>
    </source>
</evidence>
<evidence type="ECO:0000256" key="3">
    <source>
        <dbReference type="ARBA" id="ARBA00023015"/>
    </source>
</evidence>
<dbReference type="EMBL" id="JADGJD010000999">
    <property type="protein sequence ID" value="KAJ3047249.1"/>
    <property type="molecule type" value="Genomic_DNA"/>
</dbReference>
<dbReference type="AlphaFoldDB" id="A0AAD5S7S4"/>
<dbReference type="Pfam" id="PF03847">
    <property type="entry name" value="TFIID_20kDa"/>
    <property type="match status" value="1"/>
</dbReference>
<organism evidence="8 9">
    <name type="scientific">Rhizophlyctis rosea</name>
    <dbReference type="NCBI Taxonomy" id="64517"/>
    <lineage>
        <taxon>Eukaryota</taxon>
        <taxon>Fungi</taxon>
        <taxon>Fungi incertae sedis</taxon>
        <taxon>Chytridiomycota</taxon>
        <taxon>Chytridiomycota incertae sedis</taxon>
        <taxon>Chytridiomycetes</taxon>
        <taxon>Rhizophlyctidales</taxon>
        <taxon>Rhizophlyctidaceae</taxon>
        <taxon>Rhizophlyctis</taxon>
    </lineage>
</organism>
<dbReference type="CDD" id="cd07981">
    <property type="entry name" value="HFD_TAF12"/>
    <property type="match status" value="1"/>
</dbReference>
<dbReference type="GO" id="GO:0017025">
    <property type="term" value="F:TBP-class protein binding"/>
    <property type="evidence" value="ECO:0007669"/>
    <property type="project" value="TreeGrafter"/>
</dbReference>
<feature type="compositionally biased region" description="Basic and acidic residues" evidence="6">
    <location>
        <begin position="117"/>
        <end position="126"/>
    </location>
</feature>
<dbReference type="PANTHER" id="PTHR12264:SF21">
    <property type="entry name" value="TRANSCRIPTION INITIATION FACTOR TFIID SUBUNIT 12"/>
    <property type="match status" value="1"/>
</dbReference>
<evidence type="ECO:0000256" key="4">
    <source>
        <dbReference type="ARBA" id="ARBA00023163"/>
    </source>
</evidence>
<evidence type="ECO:0000313" key="9">
    <source>
        <dbReference type="Proteomes" id="UP001212841"/>
    </source>
</evidence>
<dbReference type="PANTHER" id="PTHR12264">
    <property type="entry name" value="TRANSCRIPTION INITIATION FACTOR TFIID SUBUNIT 12"/>
    <property type="match status" value="1"/>
</dbReference>
<gene>
    <name evidence="8" type="primary">TAF12_2</name>
    <name evidence="8" type="ORF">HK097_011708</name>
</gene>
<dbReference type="InterPro" id="IPR037794">
    <property type="entry name" value="TAF12"/>
</dbReference>
<comment type="similarity">
    <text evidence="2">Belongs to the TAF12 family.</text>
</comment>
<keyword evidence="4" id="KW-0804">Transcription</keyword>
<sequence length="152" mass="16889">MSISALNVPIPVQVDMSTRDLLGEDALKAMVRQIDADIPMEDRRVPKMVADVLDDFVRDITERACKLAKHRKSDTVEIKDAHLALEMNYDIRVPGFGTDDIPDSRRRGGGPLRHVGAHQERTKAVRDALVGPDDGGQRGKGRGKRRPVETRS</sequence>
<comment type="subcellular location">
    <subcellularLocation>
        <location evidence="1">Nucleus</location>
    </subcellularLocation>
</comment>
<keyword evidence="5" id="KW-0539">Nucleus</keyword>
<dbReference type="Proteomes" id="UP001212841">
    <property type="component" value="Unassembled WGS sequence"/>
</dbReference>
<accession>A0AAD5S7S4</accession>
<dbReference type="GO" id="GO:0003677">
    <property type="term" value="F:DNA binding"/>
    <property type="evidence" value="ECO:0007669"/>
    <property type="project" value="TreeGrafter"/>
</dbReference>
<dbReference type="InterPro" id="IPR003228">
    <property type="entry name" value="TFIID_TAF12_dom"/>
</dbReference>
<feature type="region of interest" description="Disordered" evidence="6">
    <location>
        <begin position="96"/>
        <end position="152"/>
    </location>
</feature>
<dbReference type="GO" id="GO:0000124">
    <property type="term" value="C:SAGA complex"/>
    <property type="evidence" value="ECO:0007669"/>
    <property type="project" value="InterPro"/>
</dbReference>
<reference evidence="8" key="1">
    <citation type="submission" date="2020-05" db="EMBL/GenBank/DDBJ databases">
        <title>Phylogenomic resolution of chytrid fungi.</title>
        <authorList>
            <person name="Stajich J.E."/>
            <person name="Amses K."/>
            <person name="Simmons R."/>
            <person name="Seto K."/>
            <person name="Myers J."/>
            <person name="Bonds A."/>
            <person name="Quandt C.A."/>
            <person name="Barry K."/>
            <person name="Liu P."/>
            <person name="Grigoriev I."/>
            <person name="Longcore J.E."/>
            <person name="James T.Y."/>
        </authorList>
    </citation>
    <scope>NUCLEOTIDE SEQUENCE</scope>
    <source>
        <strain evidence="8">JEL0318</strain>
    </source>
</reference>
<evidence type="ECO:0000256" key="6">
    <source>
        <dbReference type="SAM" id="MobiDB-lite"/>
    </source>
</evidence>